<evidence type="ECO:0000313" key="5">
    <source>
        <dbReference type="EMBL" id="KZO95725.1"/>
    </source>
</evidence>
<sequence length="391" mass="43647">MSAPKLSFSLGSKSKPAVGSAPPLKRTSAVAFGDDEQDAMDAAPTAKGSGPGSKASVNRQLMAQSVAMSRKVKQQQEEAKKVDETVFLYDEVYDRMQEAKKTAEAKGAEDTQERKPKYIKALLESAETRRLDHLRAEEKMYQREREAEGEEYAGSESFVTQAYKDQIAEMRRAEEEEKKREEANRAKASATGMSHYYKTLLERESASHDAAVAATTIGPTLPGSSQQGSNLTIQRPPEMEPRSDVQLAKEAALRGQDVEINDSGEIVDKRELLLPGLNLAAPNTRRLGGLSTVRTKAKQASEEPVVHRAVGAAASQREIRERQARQLERQMEEEEQRKKEEQERKAQEERDRRAEKRNDETSVMSARERYLARKKARLEPPGTTEDAGEEV</sequence>
<feature type="region of interest" description="Disordered" evidence="3">
    <location>
        <begin position="141"/>
        <end position="160"/>
    </location>
</feature>
<protein>
    <recommendedName>
        <fullName evidence="4">Nuclear speckle splicing regulatory protein 1 N-terminal domain-containing protein</fullName>
    </recommendedName>
</protein>
<feature type="region of interest" description="Disordered" evidence="3">
    <location>
        <begin position="295"/>
        <end position="391"/>
    </location>
</feature>
<proteinExistence type="inferred from homology"/>
<dbReference type="GO" id="GO:0000381">
    <property type="term" value="P:regulation of alternative mRNA splicing, via spliceosome"/>
    <property type="evidence" value="ECO:0007669"/>
    <property type="project" value="InterPro"/>
</dbReference>
<name>A0A167LIC6_CALVF</name>
<evidence type="ECO:0000256" key="1">
    <source>
        <dbReference type="ARBA" id="ARBA00010126"/>
    </source>
</evidence>
<dbReference type="Pfam" id="PF09745">
    <property type="entry name" value="NSRP1_N"/>
    <property type="match status" value="1"/>
</dbReference>
<dbReference type="InterPro" id="IPR018612">
    <property type="entry name" value="NSRP1_N"/>
</dbReference>
<comment type="similarity">
    <text evidence="1">Belongs to the NSRP1 family.</text>
</comment>
<evidence type="ECO:0000259" key="4">
    <source>
        <dbReference type="Pfam" id="PF09745"/>
    </source>
</evidence>
<gene>
    <name evidence="5" type="ORF">CALVIDRAFT_555492</name>
</gene>
<feature type="compositionally biased region" description="Polar residues" evidence="3">
    <location>
        <begin position="222"/>
        <end position="233"/>
    </location>
</feature>
<evidence type="ECO:0000256" key="2">
    <source>
        <dbReference type="ARBA" id="ARBA00023054"/>
    </source>
</evidence>
<feature type="region of interest" description="Disordered" evidence="3">
    <location>
        <begin position="1"/>
        <end position="57"/>
    </location>
</feature>
<reference evidence="5 6" key="1">
    <citation type="journal article" date="2016" name="Mol. Biol. Evol.">
        <title>Comparative Genomics of Early-Diverging Mushroom-Forming Fungi Provides Insights into the Origins of Lignocellulose Decay Capabilities.</title>
        <authorList>
            <person name="Nagy L.G."/>
            <person name="Riley R."/>
            <person name="Tritt A."/>
            <person name="Adam C."/>
            <person name="Daum C."/>
            <person name="Floudas D."/>
            <person name="Sun H."/>
            <person name="Yadav J.S."/>
            <person name="Pangilinan J."/>
            <person name="Larsson K.H."/>
            <person name="Matsuura K."/>
            <person name="Barry K."/>
            <person name="Labutti K."/>
            <person name="Kuo R."/>
            <person name="Ohm R.A."/>
            <person name="Bhattacharya S.S."/>
            <person name="Shirouzu T."/>
            <person name="Yoshinaga Y."/>
            <person name="Martin F.M."/>
            <person name="Grigoriev I.V."/>
            <person name="Hibbett D.S."/>
        </authorList>
    </citation>
    <scope>NUCLEOTIDE SEQUENCE [LARGE SCALE GENOMIC DNA]</scope>
    <source>
        <strain evidence="5 6">TUFC12733</strain>
    </source>
</reference>
<organism evidence="5 6">
    <name type="scientific">Calocera viscosa (strain TUFC12733)</name>
    <dbReference type="NCBI Taxonomy" id="1330018"/>
    <lineage>
        <taxon>Eukaryota</taxon>
        <taxon>Fungi</taxon>
        <taxon>Dikarya</taxon>
        <taxon>Basidiomycota</taxon>
        <taxon>Agaricomycotina</taxon>
        <taxon>Dacrymycetes</taxon>
        <taxon>Dacrymycetales</taxon>
        <taxon>Dacrymycetaceae</taxon>
        <taxon>Calocera</taxon>
    </lineage>
</organism>
<dbReference type="AlphaFoldDB" id="A0A167LIC6"/>
<feature type="compositionally biased region" description="Basic and acidic residues" evidence="3">
    <location>
        <begin position="171"/>
        <end position="185"/>
    </location>
</feature>
<dbReference type="STRING" id="1330018.A0A167LIC6"/>
<keyword evidence="2" id="KW-0175">Coiled coil</keyword>
<dbReference type="EMBL" id="KV417287">
    <property type="protein sequence ID" value="KZO95725.1"/>
    <property type="molecule type" value="Genomic_DNA"/>
</dbReference>
<accession>A0A167LIC6</accession>
<dbReference type="Proteomes" id="UP000076738">
    <property type="component" value="Unassembled WGS sequence"/>
</dbReference>
<dbReference type="InterPro" id="IPR053246">
    <property type="entry name" value="NS_splicing_regulatory_protein"/>
</dbReference>
<feature type="compositionally biased region" description="Basic and acidic residues" evidence="3">
    <location>
        <begin position="317"/>
        <end position="371"/>
    </location>
</feature>
<evidence type="ECO:0000313" key="6">
    <source>
        <dbReference type="Proteomes" id="UP000076738"/>
    </source>
</evidence>
<dbReference type="PANTHER" id="PTHR47845:SF1">
    <property type="entry name" value="NUCLEAR SPECKLE SPLICING REGULATORY PROTEIN 1 HOMOLOG"/>
    <property type="match status" value="1"/>
</dbReference>
<dbReference type="PANTHER" id="PTHR47845">
    <property type="entry name" value="NUCLEAR SPECKLE SPLICING REGULATORY PROTEIN 1 HOMOLOG"/>
    <property type="match status" value="1"/>
</dbReference>
<feature type="domain" description="Nuclear speckle splicing regulatory protein 1 N-terminal" evidence="4">
    <location>
        <begin position="73"/>
        <end position="189"/>
    </location>
</feature>
<evidence type="ECO:0000256" key="3">
    <source>
        <dbReference type="SAM" id="MobiDB-lite"/>
    </source>
</evidence>
<keyword evidence="6" id="KW-1185">Reference proteome</keyword>
<dbReference type="OrthoDB" id="446635at2759"/>
<feature type="region of interest" description="Disordered" evidence="3">
    <location>
        <begin position="171"/>
        <end position="190"/>
    </location>
</feature>
<feature type="region of interest" description="Disordered" evidence="3">
    <location>
        <begin position="211"/>
        <end position="247"/>
    </location>
</feature>